<dbReference type="InterPro" id="IPR007525">
    <property type="entry name" value="FrhB_FdhB_C"/>
</dbReference>
<dbReference type="InterPro" id="IPR045220">
    <property type="entry name" value="FRHB/FDHB/HCAR-like"/>
</dbReference>
<evidence type="ECO:0000256" key="1">
    <source>
        <dbReference type="ARBA" id="ARBA00001974"/>
    </source>
</evidence>
<keyword evidence="4" id="KW-0408">Iron</keyword>
<feature type="domain" description="4Fe-4S ferredoxin-type" evidence="7">
    <location>
        <begin position="294"/>
        <end position="324"/>
    </location>
</feature>
<dbReference type="EMBL" id="LGHE01000029">
    <property type="protein sequence ID" value="KUL03777.1"/>
    <property type="molecule type" value="Genomic_DNA"/>
</dbReference>
<keyword evidence="2" id="KW-0479">Metal-binding</keyword>
<dbReference type="AlphaFoldDB" id="A0A101IYR2"/>
<dbReference type="Pfam" id="PF04422">
    <property type="entry name" value="FrhB_FdhB_N"/>
    <property type="match status" value="1"/>
</dbReference>
<name>A0A101IYR2_9EURY</name>
<evidence type="ECO:0000256" key="3">
    <source>
        <dbReference type="ARBA" id="ARBA00023002"/>
    </source>
</evidence>
<proteinExistence type="predicted"/>
<dbReference type="GO" id="GO:0051536">
    <property type="term" value="F:iron-sulfur cluster binding"/>
    <property type="evidence" value="ECO:0007669"/>
    <property type="project" value="UniProtKB-KW"/>
</dbReference>
<dbReference type="PROSITE" id="PS00198">
    <property type="entry name" value="4FE4S_FER_1"/>
    <property type="match status" value="1"/>
</dbReference>
<comment type="cofactor">
    <cofactor evidence="1">
        <name>FAD</name>
        <dbReference type="ChEBI" id="CHEBI:57692"/>
    </cofactor>
</comment>
<evidence type="ECO:0000313" key="8">
    <source>
        <dbReference type="EMBL" id="KUL03777.1"/>
    </source>
</evidence>
<organism evidence="8 9">
    <name type="scientific">Methanoculleus marisnigri</name>
    <dbReference type="NCBI Taxonomy" id="2198"/>
    <lineage>
        <taxon>Archaea</taxon>
        <taxon>Methanobacteriati</taxon>
        <taxon>Methanobacteriota</taxon>
        <taxon>Stenosarchaea group</taxon>
        <taxon>Methanomicrobia</taxon>
        <taxon>Methanomicrobiales</taxon>
        <taxon>Methanomicrobiaceae</taxon>
        <taxon>Methanoculleus</taxon>
    </lineage>
</organism>
<dbReference type="Gene3D" id="3.10.450.750">
    <property type="match status" value="1"/>
</dbReference>
<dbReference type="PANTHER" id="PTHR31332">
    <property type="entry name" value="7-HYDROXYMETHYL CHLOROPHYLL A REDUCTASE, CHLOROPLASTIC"/>
    <property type="match status" value="1"/>
</dbReference>
<evidence type="ECO:0000256" key="5">
    <source>
        <dbReference type="ARBA" id="ARBA00023014"/>
    </source>
</evidence>
<evidence type="ECO:0000256" key="2">
    <source>
        <dbReference type="ARBA" id="ARBA00022723"/>
    </source>
</evidence>
<dbReference type="InterPro" id="IPR017896">
    <property type="entry name" value="4Fe4S_Fe-S-bd"/>
</dbReference>
<accession>A0A101IYR2</accession>
<sequence length="414" mass="45271">MSAKGDLLYAWTTDDNLREKAETGGAVTALLRHALESGMVDGVFAVRKGADVYDAVPALITDPAEIGGIAGSLHCGTLLLPKQMRRCLLATEPDMKIATVLKGCDVKAMYEMAKRNQVNLDNIIIIGLNCGGTIRPEVARIIVREKLGLDPDDVVKEEIDKGKFIVQTKDGQHASISIDELEEGSEDLLGNEGLGRRSNCRRCKIKIPRQADLACGNWGVIGEKAGNATFVEVCSEKGANLLNAAAKAGAVATEPANPKGVEIRGKVENAMLKLGDKWRARYFGALGEGTERLNKIREQTSRCIKCYSCIENCPICYCIDCSAKKDYPDRSRETLRVPPGRGYDPAGARARRGELGTRPAHRHRERPDLRYLQMTGDQPSTIDPFFLSGLFSGSIRVLFPVRRRFPPNCDALLT</sequence>
<evidence type="ECO:0000256" key="4">
    <source>
        <dbReference type="ARBA" id="ARBA00023004"/>
    </source>
</evidence>
<keyword evidence="3" id="KW-0560">Oxidoreductase</keyword>
<dbReference type="PATRIC" id="fig|2198.3.peg.180"/>
<protein>
    <submittedName>
        <fullName evidence="8">Formate dehydrogenase, beta subunit</fullName>
    </submittedName>
</protein>
<dbReference type="PANTHER" id="PTHR31332:SF6">
    <property type="entry name" value="FORMATE DEHYDROGENASE SUBUNIT BETA"/>
    <property type="match status" value="1"/>
</dbReference>
<keyword evidence="5" id="KW-0411">Iron-sulfur</keyword>
<evidence type="ECO:0000313" key="9">
    <source>
        <dbReference type="Proteomes" id="UP000054598"/>
    </source>
</evidence>
<dbReference type="InterPro" id="IPR007516">
    <property type="entry name" value="Co_F420_Hydgase/DH_bsu_N"/>
</dbReference>
<comment type="caution">
    <text evidence="8">The sequence shown here is derived from an EMBL/GenBank/DDBJ whole genome shotgun (WGS) entry which is preliminary data.</text>
</comment>
<dbReference type="SUPFAM" id="SSF46548">
    <property type="entry name" value="alpha-helical ferredoxin"/>
    <property type="match status" value="1"/>
</dbReference>
<reference evidence="9" key="1">
    <citation type="journal article" date="2015" name="MBio">
        <title>Genome-Resolved Metagenomic Analysis Reveals Roles for Candidate Phyla and Other Microbial Community Members in Biogeochemical Transformations in Oil Reservoirs.</title>
        <authorList>
            <person name="Hu P."/>
            <person name="Tom L."/>
            <person name="Singh A."/>
            <person name="Thomas B.C."/>
            <person name="Baker B.J."/>
            <person name="Piceno Y.M."/>
            <person name="Andersen G.L."/>
            <person name="Banfield J.F."/>
        </authorList>
    </citation>
    <scope>NUCLEOTIDE SEQUENCE [LARGE SCALE GENOMIC DNA]</scope>
</reference>
<dbReference type="InterPro" id="IPR017900">
    <property type="entry name" value="4Fe4S_Fe_S_CS"/>
</dbReference>
<evidence type="ECO:0000256" key="6">
    <source>
        <dbReference type="SAM" id="MobiDB-lite"/>
    </source>
</evidence>
<dbReference type="Pfam" id="PF04432">
    <property type="entry name" value="FrhB_FdhB_C"/>
    <property type="match status" value="1"/>
</dbReference>
<feature type="region of interest" description="Disordered" evidence="6">
    <location>
        <begin position="330"/>
        <end position="366"/>
    </location>
</feature>
<dbReference type="GO" id="GO:0052592">
    <property type="term" value="F:oxidoreductase activity, acting on CH or CH2 groups, with an iron-sulfur protein as acceptor"/>
    <property type="evidence" value="ECO:0007669"/>
    <property type="project" value="TreeGrafter"/>
</dbReference>
<evidence type="ECO:0000259" key="7">
    <source>
        <dbReference type="PROSITE" id="PS51379"/>
    </source>
</evidence>
<dbReference type="Proteomes" id="UP000054598">
    <property type="component" value="Unassembled WGS sequence"/>
</dbReference>
<dbReference type="GO" id="GO:0046872">
    <property type="term" value="F:metal ion binding"/>
    <property type="evidence" value="ECO:0007669"/>
    <property type="project" value="UniProtKB-KW"/>
</dbReference>
<dbReference type="PROSITE" id="PS51379">
    <property type="entry name" value="4FE4S_FER_2"/>
    <property type="match status" value="1"/>
</dbReference>
<gene>
    <name evidence="8" type="ORF">XE10_0417</name>
</gene>